<protein>
    <submittedName>
        <fullName evidence="2">Uncharacterized protein</fullName>
    </submittedName>
</protein>
<proteinExistence type="predicted"/>
<dbReference type="PANTHER" id="PTHR14156">
    <property type="entry name" value="MOTILIN"/>
    <property type="match status" value="1"/>
</dbReference>
<dbReference type="InterPro" id="IPR015662">
    <property type="entry name" value="Promotilin"/>
</dbReference>
<evidence type="ECO:0000256" key="1">
    <source>
        <dbReference type="SAM" id="SignalP"/>
    </source>
</evidence>
<keyword evidence="1" id="KW-0732">Signal</keyword>
<accession>A0A8D0AWK0</accession>
<evidence type="ECO:0000313" key="3">
    <source>
        <dbReference type="Proteomes" id="UP000694421"/>
    </source>
</evidence>
<feature type="chain" id="PRO_5034745655" evidence="1">
    <location>
        <begin position="26"/>
        <end position="97"/>
    </location>
</feature>
<reference evidence="2" key="1">
    <citation type="submission" date="2025-08" db="UniProtKB">
        <authorList>
            <consortium name="Ensembl"/>
        </authorList>
    </citation>
    <scope>IDENTIFICATION</scope>
</reference>
<keyword evidence="3" id="KW-1185">Reference proteome</keyword>
<dbReference type="GeneTree" id="ENSGT01030000236145"/>
<evidence type="ECO:0000313" key="2">
    <source>
        <dbReference type="Ensembl" id="ENSSMRP00000000011.1"/>
    </source>
</evidence>
<dbReference type="OMA" id="NTIDMYR"/>
<name>A0A8D0AWK0_SALMN</name>
<dbReference type="AlphaFoldDB" id="A0A8D0AWK0"/>
<organism evidence="2 3">
    <name type="scientific">Salvator merianae</name>
    <name type="common">Argentine black and white tegu</name>
    <name type="synonym">Tupinambis merianae</name>
    <dbReference type="NCBI Taxonomy" id="96440"/>
    <lineage>
        <taxon>Eukaryota</taxon>
        <taxon>Metazoa</taxon>
        <taxon>Chordata</taxon>
        <taxon>Craniata</taxon>
        <taxon>Vertebrata</taxon>
        <taxon>Euteleostomi</taxon>
        <taxon>Lepidosauria</taxon>
        <taxon>Squamata</taxon>
        <taxon>Bifurcata</taxon>
        <taxon>Unidentata</taxon>
        <taxon>Episquamata</taxon>
        <taxon>Laterata</taxon>
        <taxon>Teiioidea</taxon>
        <taxon>Teiidae</taxon>
        <taxon>Salvator</taxon>
    </lineage>
</organism>
<dbReference type="Ensembl" id="ENSSMRT00000000015.1">
    <property type="protein sequence ID" value="ENSSMRP00000000011.1"/>
    <property type="gene ID" value="ENSSMRG00000000018.1"/>
</dbReference>
<feature type="signal peptide" evidence="1">
    <location>
        <begin position="1"/>
        <end position="25"/>
    </location>
</feature>
<sequence length="97" mass="11106">MVSRKVIATLLGLYVVAMLAKQSEGYIAFYNPEDFRRMMEKEKNQAQKKSLQERSDFGDFSGVSGDEGQIIKVNCTLHYGNTIDMYRKTFLKGQLID</sequence>
<dbReference type="Proteomes" id="UP000694421">
    <property type="component" value="Unplaced"/>
</dbReference>
<reference evidence="2" key="2">
    <citation type="submission" date="2025-09" db="UniProtKB">
        <authorList>
            <consortium name="Ensembl"/>
        </authorList>
    </citation>
    <scope>IDENTIFICATION</scope>
</reference>
<dbReference type="PANTHER" id="PTHR14156:SF0">
    <property type="entry name" value="PROMOTILIN"/>
    <property type="match status" value="1"/>
</dbReference>